<dbReference type="Gene3D" id="3.40.630.30">
    <property type="match status" value="1"/>
</dbReference>
<reference evidence="3 4" key="1">
    <citation type="journal article" date="2019" name="Int. J. Syst. Evol. Microbiol.">
        <title>The Global Catalogue of Microorganisms (GCM) 10K type strain sequencing project: providing services to taxonomists for standard genome sequencing and annotation.</title>
        <authorList>
            <consortium name="The Broad Institute Genomics Platform"/>
            <consortium name="The Broad Institute Genome Sequencing Center for Infectious Disease"/>
            <person name="Wu L."/>
            <person name="Ma J."/>
        </authorList>
    </citation>
    <scope>NUCLEOTIDE SEQUENCE [LARGE SCALE GENOMIC DNA]</scope>
    <source>
        <strain evidence="3 4">JCM 14735</strain>
    </source>
</reference>
<dbReference type="InterPro" id="IPR000182">
    <property type="entry name" value="GNAT_dom"/>
</dbReference>
<evidence type="ECO:0000259" key="2">
    <source>
        <dbReference type="PROSITE" id="PS51186"/>
    </source>
</evidence>
<feature type="transmembrane region" description="Helical" evidence="1">
    <location>
        <begin position="49"/>
        <end position="73"/>
    </location>
</feature>
<sequence length="116" mass="12051">MRTLLAVDHDGAALGLVSAGPAPAAWEGRAGVPAPLVPLQLFQLYVQRAAHGTGLGAALLAHAIGSAGAYLWIMDGNARAERFYAKHGFRALAESFPAGGPWAGQHMHRMLRTGAA</sequence>
<dbReference type="SUPFAM" id="SSF55729">
    <property type="entry name" value="Acyl-CoA N-acyltransferases (Nat)"/>
    <property type="match status" value="1"/>
</dbReference>
<organism evidence="3 4">
    <name type="scientific">Kocuria aegyptia</name>
    <dbReference type="NCBI Taxonomy" id="330943"/>
    <lineage>
        <taxon>Bacteria</taxon>
        <taxon>Bacillati</taxon>
        <taxon>Actinomycetota</taxon>
        <taxon>Actinomycetes</taxon>
        <taxon>Micrococcales</taxon>
        <taxon>Micrococcaceae</taxon>
        <taxon>Kocuria</taxon>
    </lineage>
</organism>
<dbReference type="EMBL" id="BAAAOA010000046">
    <property type="protein sequence ID" value="GAA1770274.1"/>
    <property type="molecule type" value="Genomic_DNA"/>
</dbReference>
<keyword evidence="1" id="KW-0812">Transmembrane</keyword>
<gene>
    <name evidence="3" type="ORF">GCM10009767_30170</name>
</gene>
<dbReference type="InterPro" id="IPR016181">
    <property type="entry name" value="Acyl_CoA_acyltransferase"/>
</dbReference>
<protein>
    <recommendedName>
        <fullName evidence="2">N-acetyltransferase domain-containing protein</fullName>
    </recommendedName>
</protein>
<name>A0ABN2L252_9MICC</name>
<evidence type="ECO:0000256" key="1">
    <source>
        <dbReference type="SAM" id="Phobius"/>
    </source>
</evidence>
<dbReference type="Pfam" id="PF13508">
    <property type="entry name" value="Acetyltransf_7"/>
    <property type="match status" value="1"/>
</dbReference>
<proteinExistence type="predicted"/>
<evidence type="ECO:0000313" key="3">
    <source>
        <dbReference type="EMBL" id="GAA1770274.1"/>
    </source>
</evidence>
<keyword evidence="1" id="KW-1133">Transmembrane helix</keyword>
<evidence type="ECO:0000313" key="4">
    <source>
        <dbReference type="Proteomes" id="UP001501204"/>
    </source>
</evidence>
<dbReference type="PROSITE" id="PS51186">
    <property type="entry name" value="GNAT"/>
    <property type="match status" value="1"/>
</dbReference>
<comment type="caution">
    <text evidence="3">The sequence shown here is derived from an EMBL/GenBank/DDBJ whole genome shotgun (WGS) entry which is preliminary data.</text>
</comment>
<keyword evidence="1" id="KW-0472">Membrane</keyword>
<keyword evidence="4" id="KW-1185">Reference proteome</keyword>
<accession>A0ABN2L252</accession>
<feature type="domain" description="N-acetyltransferase" evidence="2">
    <location>
        <begin position="1"/>
        <end position="112"/>
    </location>
</feature>
<dbReference type="Proteomes" id="UP001501204">
    <property type="component" value="Unassembled WGS sequence"/>
</dbReference>